<comment type="caution">
    <text evidence="2">The sequence shown here is derived from an EMBL/GenBank/DDBJ whole genome shotgun (WGS) entry which is preliminary data.</text>
</comment>
<accession>X6NQ20</accession>
<keyword evidence="3" id="KW-1185">Reference proteome</keyword>
<feature type="region of interest" description="Disordered" evidence="1">
    <location>
        <begin position="1"/>
        <end position="39"/>
    </location>
</feature>
<proteinExistence type="predicted"/>
<dbReference type="EMBL" id="ASPP01006849">
    <property type="protein sequence ID" value="ETO28121.1"/>
    <property type="molecule type" value="Genomic_DNA"/>
</dbReference>
<organism evidence="2 3">
    <name type="scientific">Reticulomyxa filosa</name>
    <dbReference type="NCBI Taxonomy" id="46433"/>
    <lineage>
        <taxon>Eukaryota</taxon>
        <taxon>Sar</taxon>
        <taxon>Rhizaria</taxon>
        <taxon>Retaria</taxon>
        <taxon>Foraminifera</taxon>
        <taxon>Monothalamids</taxon>
        <taxon>Reticulomyxidae</taxon>
        <taxon>Reticulomyxa</taxon>
    </lineage>
</organism>
<sequence length="956" mass="111051">MYKKIQQERREQERKERETRTGRKEEKMPENNENEKNERKIIDCKSKAVVSNLRPYIDLRILRQFQAETEITSGNEKTNAEAYSVLAEMRGTSYLNTWKDEVLLEFDKDNEKNLTVKDSVTIRLCVKNVKKVLVKAFGIQTMQYYTKELKEVATDLNLEGLQSAYKDREIAVDNFTTPFHIRHLEITFEELANSRGVFFIDCIGNGKHCRAVIRKGNMKCVERKSSSGHIFKLFDENNQVIKNGGIVVDGIRYETHKDTHEICVPYNKKSGAVDQKKKIILYNKDWNIETTCVLSEFTHICERYQLNTSIFVEREQMLDKNTCDILIRNQLFVNGVVTSAKELLKEVSLDVNFDTKDGVPARKMFKGLEIHDNKDCIVKAVIPNETNSLRMEFKAQIVKSDGSVENVSKSQQYVINSINKVNDAIIEMHLMPQQDKNHYKIWITGKNGESIPHIKCSVYFRHYLYKDEIYVEAQSDENGFIDVQDASGVSHIRVQVAGVNQGAEWSLCTDQCLNLNNYYVLESQNFIFPISFLEELKTFDCCCGTRITRMITATKCYQLSETTPLQLAHVDETDGRIYLKGVNEKWTRVHVYSTHLIPGFPVFNEIRNIAARESDVSSYSTNPSMYCRPRDISEEYRYVLERATAYKCIGNNLQKPSLLIRPFSGQIERKSYNDTVTQSAGSTVVSKAEALRSNGQWPVLEFLGNFPGTGVYNLVCRKDEKAKDLWYVQLPKDFVNENHNVWTIVAMDDKQYSTAMHVLNNKSKQYKYQDGRMFPGLDPSKHFMEKREIELLRDAKSDKVVIHDFKVSQGEVFDSIESLFGLFKTLSSNKGLDEWSFLYEWQTYELSQKLKKWNKYMCHEFNFFMYCKDRPFFEEYIKPLLQSKVHKTFIDEWLLGDAKVLEKYLNMGKFMKLNILEQILLCFACKKQLPSELSGAFKDKHDALKPLDPLTWKRLA</sequence>
<gene>
    <name evidence="2" type="ORF">RFI_09009</name>
</gene>
<dbReference type="OrthoDB" id="2430848at2759"/>
<protein>
    <submittedName>
        <fullName evidence="2">Uncharacterized protein</fullName>
    </submittedName>
</protein>
<dbReference type="Proteomes" id="UP000023152">
    <property type="component" value="Unassembled WGS sequence"/>
</dbReference>
<reference evidence="2 3" key="1">
    <citation type="journal article" date="2013" name="Curr. Biol.">
        <title>The Genome of the Foraminiferan Reticulomyxa filosa.</title>
        <authorList>
            <person name="Glockner G."/>
            <person name="Hulsmann N."/>
            <person name="Schleicher M."/>
            <person name="Noegel A.A."/>
            <person name="Eichinger L."/>
            <person name="Gallinger C."/>
            <person name="Pawlowski J."/>
            <person name="Sierra R."/>
            <person name="Euteneuer U."/>
            <person name="Pillet L."/>
            <person name="Moustafa A."/>
            <person name="Platzer M."/>
            <person name="Groth M."/>
            <person name="Szafranski K."/>
            <person name="Schliwa M."/>
        </authorList>
    </citation>
    <scope>NUCLEOTIDE SEQUENCE [LARGE SCALE GENOMIC DNA]</scope>
</reference>
<dbReference type="AlphaFoldDB" id="X6NQ20"/>
<evidence type="ECO:0000256" key="1">
    <source>
        <dbReference type="SAM" id="MobiDB-lite"/>
    </source>
</evidence>
<evidence type="ECO:0000313" key="3">
    <source>
        <dbReference type="Proteomes" id="UP000023152"/>
    </source>
</evidence>
<evidence type="ECO:0000313" key="2">
    <source>
        <dbReference type="EMBL" id="ETO28121.1"/>
    </source>
</evidence>
<name>X6NQ20_RETFI</name>